<dbReference type="AlphaFoldDB" id="A0A2Z5PRU3"/>
<accession>A0A2Z5PRU3</accession>
<sequence>MKKVMLLFLLFMIPTIYANDYDVFDSMTEENMNPSMDAWDGIELVSFFYNISDDSLTFEFSNQKDSTVSFKGYDAYTKQIYYIDLLPNQITKYRVEDPGLKVGNIYFAFWNNNGFIIVKEAATPLTLPNKIVLISYSALGWFTVKMWAYLMICTGLAMYVTKTYFIEKMVYERKRQVLKYIGLSFGILAAWILAVKYGLPFGLYEVLTIGKWKFVLKLPFLDFSNWNFRYLLSYGKWLYFVALWVGFWAGFKIFKPEPFNQYAIALHKLEADGINKKLINKREFLSLPMIQKFGKKFVRYQNKVYELRLPLCLPAKVSYGGDYTEDLYEVIDYTIIEPKKEYNETTFWNRILSHLERLKEKLCPEPGIIVVELSKIMNADAVDAFHFTWSLNELMDKNHELNYETMDLKRVRGNEVIAVSRVVVEKFTSVMDGFQQFSDYIIYCIQKMKKGDNPFFDEIIERLRLESAEGGEDGEGGQTGDSNPTNESK</sequence>
<name>A0A2Z5PRU3_METMI</name>
<dbReference type="GeneID" id="37874509"/>
<feature type="transmembrane region" description="Helical" evidence="2">
    <location>
        <begin position="146"/>
        <end position="165"/>
    </location>
</feature>
<feature type="transmembrane region" description="Helical" evidence="2">
    <location>
        <begin position="237"/>
        <end position="254"/>
    </location>
</feature>
<gene>
    <name evidence="3" type="ORF">MMOS7_00410</name>
</gene>
<evidence type="ECO:0000313" key="4">
    <source>
        <dbReference type="Proteomes" id="UP000263689"/>
    </source>
</evidence>
<evidence type="ECO:0000313" key="3">
    <source>
        <dbReference type="EMBL" id="BAP62127.1"/>
    </source>
</evidence>
<feature type="compositionally biased region" description="Polar residues" evidence="1">
    <location>
        <begin position="480"/>
        <end position="489"/>
    </location>
</feature>
<keyword evidence="2" id="KW-0812">Transmembrane</keyword>
<protein>
    <submittedName>
        <fullName evidence="3">Uncharacterized protein</fullName>
    </submittedName>
</protein>
<proteinExistence type="predicted"/>
<dbReference type="RefSeq" id="WP_119720471.1">
    <property type="nucleotide sequence ID" value="NZ_AP011528.1"/>
</dbReference>
<dbReference type="Proteomes" id="UP000263689">
    <property type="component" value="Chromosome"/>
</dbReference>
<feature type="region of interest" description="Disordered" evidence="1">
    <location>
        <begin position="467"/>
        <end position="489"/>
    </location>
</feature>
<organism evidence="3 4">
    <name type="scientific">Methanococcus maripaludis OS7</name>
    <dbReference type="NCBI Taxonomy" id="637915"/>
    <lineage>
        <taxon>Archaea</taxon>
        <taxon>Methanobacteriati</taxon>
        <taxon>Methanobacteriota</taxon>
        <taxon>Methanomada group</taxon>
        <taxon>Methanococci</taxon>
        <taxon>Methanococcales</taxon>
        <taxon>Methanococcaceae</taxon>
        <taxon>Methanococcus</taxon>
    </lineage>
</organism>
<keyword evidence="2" id="KW-1133">Transmembrane helix</keyword>
<keyword evidence="2" id="KW-0472">Membrane</keyword>
<evidence type="ECO:0000256" key="1">
    <source>
        <dbReference type="SAM" id="MobiDB-lite"/>
    </source>
</evidence>
<reference evidence="3 4" key="1">
    <citation type="submission" date="2009-06" db="EMBL/GenBank/DDBJ databases">
        <title>Molecular Evidence for Microbiologically Influenced Corrosion from genome of Methanogen.</title>
        <authorList>
            <person name="Ito N."/>
            <person name="Tsurumaru H."/>
            <person name="Shimizu A."/>
            <person name="Harada T."/>
            <person name="Hosoyama A."/>
            <person name="Horikawa H."/>
            <person name="Wakai S."/>
            <person name="Sasaki K."/>
            <person name="Nishijima K."/>
            <person name="Ataku H."/>
            <person name="Yamazaki J."/>
            <person name="Mise M."/>
            <person name="Yamazaki S."/>
            <person name="Tanikawa S."/>
            <person name="Harayama S."/>
            <person name="Fujita N."/>
        </authorList>
    </citation>
    <scope>NUCLEOTIDE SEQUENCE [LARGE SCALE GENOMIC DNA]</scope>
    <source>
        <strain evidence="4">OS7 ( NBRC 103642)</strain>
    </source>
</reference>
<evidence type="ECO:0000256" key="2">
    <source>
        <dbReference type="SAM" id="Phobius"/>
    </source>
</evidence>
<dbReference type="KEGG" id="mmao:MMOS7_00410"/>
<feature type="transmembrane region" description="Helical" evidence="2">
    <location>
        <begin position="177"/>
        <end position="199"/>
    </location>
</feature>
<dbReference type="EMBL" id="AP011528">
    <property type="protein sequence ID" value="BAP62127.1"/>
    <property type="molecule type" value="Genomic_DNA"/>
</dbReference>